<protein>
    <submittedName>
        <fullName evidence="3">Uncharacterized protein</fullName>
    </submittedName>
</protein>
<evidence type="ECO:0000256" key="1">
    <source>
        <dbReference type="SAM" id="MobiDB-lite"/>
    </source>
</evidence>
<dbReference type="WBParaSite" id="nRc.2.0.1.t42073-RA">
    <property type="protein sequence ID" value="nRc.2.0.1.t42073-RA"/>
    <property type="gene ID" value="nRc.2.0.1.g42073"/>
</dbReference>
<dbReference type="Proteomes" id="UP000887565">
    <property type="component" value="Unplaced"/>
</dbReference>
<feature type="region of interest" description="Disordered" evidence="1">
    <location>
        <begin position="1"/>
        <end position="27"/>
    </location>
</feature>
<reference evidence="3" key="1">
    <citation type="submission" date="2022-11" db="UniProtKB">
        <authorList>
            <consortium name="WormBaseParasite"/>
        </authorList>
    </citation>
    <scope>IDENTIFICATION</scope>
</reference>
<feature type="compositionally biased region" description="Polar residues" evidence="1">
    <location>
        <begin position="11"/>
        <end position="21"/>
    </location>
</feature>
<keyword evidence="2" id="KW-1185">Reference proteome</keyword>
<evidence type="ECO:0000313" key="3">
    <source>
        <dbReference type="WBParaSite" id="nRc.2.0.1.t42073-RA"/>
    </source>
</evidence>
<evidence type="ECO:0000313" key="2">
    <source>
        <dbReference type="Proteomes" id="UP000887565"/>
    </source>
</evidence>
<name>A0A915KTH9_ROMCU</name>
<organism evidence="2 3">
    <name type="scientific">Romanomermis culicivorax</name>
    <name type="common">Nematode worm</name>
    <dbReference type="NCBI Taxonomy" id="13658"/>
    <lineage>
        <taxon>Eukaryota</taxon>
        <taxon>Metazoa</taxon>
        <taxon>Ecdysozoa</taxon>
        <taxon>Nematoda</taxon>
        <taxon>Enoplea</taxon>
        <taxon>Dorylaimia</taxon>
        <taxon>Mermithida</taxon>
        <taxon>Mermithoidea</taxon>
        <taxon>Mermithidae</taxon>
        <taxon>Romanomermis</taxon>
    </lineage>
</organism>
<sequence>MAAAAAFGSSPPMTSLPTVGSTAGGSAATNPMLPHHYAAMAAMYSGAAASHPTGPSQSFYPNGAAVAAAALGASKAIDCHQQQLRPAIFPRIKA</sequence>
<proteinExistence type="predicted"/>
<accession>A0A915KTH9</accession>
<dbReference type="AlphaFoldDB" id="A0A915KTH9"/>